<dbReference type="InterPro" id="IPR001796">
    <property type="entry name" value="DHFR_dom"/>
</dbReference>
<dbReference type="PANTHER" id="PTHR48069">
    <property type="entry name" value="DIHYDROFOLATE REDUCTASE"/>
    <property type="match status" value="1"/>
</dbReference>
<dbReference type="GO" id="GO:0004146">
    <property type="term" value="F:dihydrofolate reductase activity"/>
    <property type="evidence" value="ECO:0007669"/>
    <property type="project" value="UniProtKB-EC"/>
</dbReference>
<comment type="similarity">
    <text evidence="2 8 9">Belongs to the dihydrofolate reductase family.</text>
</comment>
<dbReference type="OrthoDB" id="9804315at2"/>
<dbReference type="RefSeq" id="WP_072284017.1">
    <property type="nucleotide sequence ID" value="NZ_CP015519.1"/>
</dbReference>
<reference evidence="11 12" key="1">
    <citation type="journal article" date="2017" name="Genome Announc.">
        <title>Complete Genome Sequences of Two Acetylene-Fermenting Pelobacter acetylenicus Strains.</title>
        <authorList>
            <person name="Sutton J.M."/>
            <person name="Baesman S.M."/>
            <person name="Fierst J.L."/>
            <person name="Poret-Peterson A.T."/>
            <person name="Oremland R.S."/>
            <person name="Dunlap D.S."/>
            <person name="Akob D.M."/>
        </authorList>
    </citation>
    <scope>NUCLEOTIDE SEQUENCE [LARGE SCALE GENOMIC DNA]</scope>
    <source>
        <strain evidence="11 12">SFB93</strain>
    </source>
</reference>
<evidence type="ECO:0000256" key="1">
    <source>
        <dbReference type="ARBA" id="ARBA00004903"/>
    </source>
</evidence>
<organism evidence="11 12">
    <name type="scientific">Syntrophotalea acetylenivorans</name>
    <dbReference type="NCBI Taxonomy" id="1842532"/>
    <lineage>
        <taxon>Bacteria</taxon>
        <taxon>Pseudomonadati</taxon>
        <taxon>Thermodesulfobacteriota</taxon>
        <taxon>Desulfuromonadia</taxon>
        <taxon>Desulfuromonadales</taxon>
        <taxon>Syntrophotaleaceae</taxon>
        <taxon>Syntrophotalea</taxon>
    </lineage>
</organism>
<dbReference type="PROSITE" id="PS00075">
    <property type="entry name" value="DHFR_1"/>
    <property type="match status" value="1"/>
</dbReference>
<proteinExistence type="inferred from homology"/>
<dbReference type="GO" id="GO:0046655">
    <property type="term" value="P:folic acid metabolic process"/>
    <property type="evidence" value="ECO:0007669"/>
    <property type="project" value="TreeGrafter"/>
</dbReference>
<dbReference type="Proteomes" id="UP000182517">
    <property type="component" value="Chromosome"/>
</dbReference>
<gene>
    <name evidence="11" type="ORF">A7E78_09540</name>
</gene>
<name>A0A1L3GQ51_9BACT</name>
<evidence type="ECO:0000256" key="5">
    <source>
        <dbReference type="ARBA" id="ARBA00022857"/>
    </source>
</evidence>
<evidence type="ECO:0000259" key="10">
    <source>
        <dbReference type="PROSITE" id="PS51330"/>
    </source>
</evidence>
<protein>
    <recommendedName>
        <fullName evidence="3 8">Dihydrofolate reductase</fullName>
        <ecNumber evidence="3 8">1.5.1.3</ecNumber>
    </recommendedName>
</protein>
<dbReference type="EC" id="1.5.1.3" evidence="3 8"/>
<dbReference type="GO" id="GO:0046452">
    <property type="term" value="P:dihydrofolate metabolic process"/>
    <property type="evidence" value="ECO:0007669"/>
    <property type="project" value="TreeGrafter"/>
</dbReference>
<dbReference type="Gene3D" id="3.40.430.10">
    <property type="entry name" value="Dihydrofolate Reductase, subunit A"/>
    <property type="match status" value="1"/>
</dbReference>
<dbReference type="GO" id="GO:0050661">
    <property type="term" value="F:NADP binding"/>
    <property type="evidence" value="ECO:0007669"/>
    <property type="project" value="InterPro"/>
</dbReference>
<dbReference type="InterPro" id="IPR024072">
    <property type="entry name" value="DHFR-like_dom_sf"/>
</dbReference>
<evidence type="ECO:0000256" key="2">
    <source>
        <dbReference type="ARBA" id="ARBA00009539"/>
    </source>
</evidence>
<dbReference type="KEGG" id="pef:A7E78_09540"/>
<comment type="pathway">
    <text evidence="1 8">Cofactor biosynthesis; tetrahydrofolate biosynthesis; 5,6,7,8-tetrahydrofolate from 7,8-dihydrofolate: step 1/1.</text>
</comment>
<dbReference type="EMBL" id="CP015519">
    <property type="protein sequence ID" value="APG28057.1"/>
    <property type="molecule type" value="Genomic_DNA"/>
</dbReference>
<dbReference type="Pfam" id="PF00186">
    <property type="entry name" value="DHFR_1"/>
    <property type="match status" value="1"/>
</dbReference>
<dbReference type="UniPathway" id="UPA00077">
    <property type="reaction ID" value="UER00158"/>
</dbReference>
<feature type="domain" description="DHFR" evidence="10">
    <location>
        <begin position="5"/>
        <end position="157"/>
    </location>
</feature>
<sequence length="157" mass="17674">MIKSSKIIIVAMTEQFLIGAAGEIPWQIPEELRLFRDLTSAHTLIMGRHTFASIGRPLPDRRTIVVSRHLSKTPGIEICPNLPSAVQLAENYGEKIFFAGGVGIYRDALPLADLMSISWVKGAYTGDTYFPAFDLSQWQVISDRDYGSFRHVLYRRC</sequence>
<dbReference type="PROSITE" id="PS51330">
    <property type="entry name" value="DHFR_2"/>
    <property type="match status" value="1"/>
</dbReference>
<dbReference type="STRING" id="1842532.A7E78_09540"/>
<dbReference type="GO" id="GO:0006730">
    <property type="term" value="P:one-carbon metabolic process"/>
    <property type="evidence" value="ECO:0007669"/>
    <property type="project" value="UniProtKB-KW"/>
</dbReference>
<keyword evidence="12" id="KW-1185">Reference proteome</keyword>
<evidence type="ECO:0000256" key="7">
    <source>
        <dbReference type="ARBA" id="ARBA00025067"/>
    </source>
</evidence>
<comment type="catalytic activity">
    <reaction evidence="8">
        <text>(6S)-5,6,7,8-tetrahydrofolate + NADP(+) = 7,8-dihydrofolate + NADPH + H(+)</text>
        <dbReference type="Rhea" id="RHEA:15009"/>
        <dbReference type="ChEBI" id="CHEBI:15378"/>
        <dbReference type="ChEBI" id="CHEBI:57451"/>
        <dbReference type="ChEBI" id="CHEBI:57453"/>
        <dbReference type="ChEBI" id="CHEBI:57783"/>
        <dbReference type="ChEBI" id="CHEBI:58349"/>
        <dbReference type="EC" id="1.5.1.3"/>
    </reaction>
</comment>
<dbReference type="InterPro" id="IPR017925">
    <property type="entry name" value="DHFR_CS"/>
</dbReference>
<keyword evidence="6 8" id="KW-0560">Oxidoreductase</keyword>
<evidence type="ECO:0000256" key="6">
    <source>
        <dbReference type="ARBA" id="ARBA00023002"/>
    </source>
</evidence>
<dbReference type="GO" id="GO:0046654">
    <property type="term" value="P:tetrahydrofolate biosynthetic process"/>
    <property type="evidence" value="ECO:0007669"/>
    <property type="project" value="UniProtKB-UniPathway"/>
</dbReference>
<evidence type="ECO:0000256" key="8">
    <source>
        <dbReference type="PIRNR" id="PIRNR000194"/>
    </source>
</evidence>
<dbReference type="CDD" id="cd00209">
    <property type="entry name" value="DHFR"/>
    <property type="match status" value="1"/>
</dbReference>
<dbReference type="AlphaFoldDB" id="A0A1L3GQ51"/>
<evidence type="ECO:0000313" key="12">
    <source>
        <dbReference type="Proteomes" id="UP000182517"/>
    </source>
</evidence>
<accession>A0A1L3GQ51</accession>
<dbReference type="InterPro" id="IPR012259">
    <property type="entry name" value="DHFR"/>
</dbReference>
<comment type="function">
    <text evidence="7 8">Key enzyme in folate metabolism. Catalyzes an essential reaction for de novo glycine and purine synthesis, and for DNA precursor synthesis.</text>
</comment>
<evidence type="ECO:0000313" key="11">
    <source>
        <dbReference type="EMBL" id="APG28057.1"/>
    </source>
</evidence>
<dbReference type="SUPFAM" id="SSF53597">
    <property type="entry name" value="Dihydrofolate reductase-like"/>
    <property type="match status" value="1"/>
</dbReference>
<dbReference type="PANTHER" id="PTHR48069:SF3">
    <property type="entry name" value="DIHYDROFOLATE REDUCTASE"/>
    <property type="match status" value="1"/>
</dbReference>
<keyword evidence="5 8" id="KW-0521">NADP</keyword>
<evidence type="ECO:0000256" key="3">
    <source>
        <dbReference type="ARBA" id="ARBA00012856"/>
    </source>
</evidence>
<keyword evidence="4 8" id="KW-0554">One-carbon metabolism</keyword>
<evidence type="ECO:0000256" key="4">
    <source>
        <dbReference type="ARBA" id="ARBA00022563"/>
    </source>
</evidence>
<dbReference type="PIRSF" id="PIRSF000194">
    <property type="entry name" value="DHFR"/>
    <property type="match status" value="1"/>
</dbReference>
<evidence type="ECO:0000256" key="9">
    <source>
        <dbReference type="RuleBase" id="RU004474"/>
    </source>
</evidence>
<dbReference type="PRINTS" id="PR00070">
    <property type="entry name" value="DHFR"/>
</dbReference>